<reference evidence="2 3" key="1">
    <citation type="submission" date="2015-01" db="EMBL/GenBank/DDBJ databases">
        <title>Comparative genomics of the lactic acid bacteria isolated from the honey bee gut.</title>
        <authorList>
            <person name="Ellegaard K.M."/>
            <person name="Tamarit D."/>
            <person name="Javelind E."/>
            <person name="Olofsson T."/>
            <person name="Andersson S.G."/>
            <person name="Vasquez A."/>
        </authorList>
    </citation>
    <scope>NUCLEOTIDE SEQUENCE [LARGE SCALE GENOMIC DNA]</scope>
    <source>
        <strain evidence="2 3">Hma2</strain>
    </source>
</reference>
<dbReference type="PATRIC" id="fig|1218506.3.peg.170"/>
<dbReference type="PANTHER" id="PTHR37038:SF12">
    <property type="entry name" value="TRANSCRIPTIONAL REGULATOR"/>
    <property type="match status" value="1"/>
</dbReference>
<gene>
    <name evidence="2" type="ORF">JF75_01360</name>
</gene>
<dbReference type="SUPFAM" id="SSF47413">
    <property type="entry name" value="lambda repressor-like DNA-binding domains"/>
    <property type="match status" value="1"/>
</dbReference>
<dbReference type="EMBL" id="JXLH01000003">
    <property type="protein sequence ID" value="KJY59791.1"/>
    <property type="molecule type" value="Genomic_DNA"/>
</dbReference>
<dbReference type="PANTHER" id="PTHR37038">
    <property type="entry name" value="TRANSCRIPTIONAL REGULATOR-RELATED"/>
    <property type="match status" value="1"/>
</dbReference>
<protein>
    <recommendedName>
        <fullName evidence="1">HTH cro/C1-type domain-containing protein</fullName>
    </recommendedName>
</protein>
<dbReference type="Pfam" id="PF21259">
    <property type="entry name" value="Rgg_C"/>
    <property type="match status" value="1"/>
</dbReference>
<organism evidence="2 3">
    <name type="scientific">Lactobacillus kimbladii</name>
    <dbReference type="NCBI Taxonomy" id="1218506"/>
    <lineage>
        <taxon>Bacteria</taxon>
        <taxon>Bacillati</taxon>
        <taxon>Bacillota</taxon>
        <taxon>Bacilli</taxon>
        <taxon>Lactobacillales</taxon>
        <taxon>Lactobacillaceae</taxon>
        <taxon>Lactobacillus</taxon>
    </lineage>
</organism>
<feature type="domain" description="HTH cro/C1-type" evidence="1">
    <location>
        <begin position="26"/>
        <end position="60"/>
    </location>
</feature>
<name>A0A0F4LQD7_9LACO</name>
<comment type="caution">
    <text evidence="2">The sequence shown here is derived from an EMBL/GenBank/DDBJ whole genome shotgun (WGS) entry which is preliminary data.</text>
</comment>
<dbReference type="RefSeq" id="WP_046331432.1">
    <property type="nucleotide sequence ID" value="NZ_JBHTBO010000007.1"/>
</dbReference>
<keyword evidence="3" id="KW-1185">Reference proteome</keyword>
<sequence>MTIGSLLRKFRLNKEKTQREWIGDIVSPSYYSKVEKDIHRISAEDLVSLLNYNSVSLLDFFGELNSSKQSKYNQERELMTVINDAYYRNSKNELLKLKEFVSESDLPNKESDLLYLDAYIADINNENLDDVEKQALKDQIFSKPNFDKSKLVLYCNFMMFYDLESNLLITRRVIKQFQGSNDVNTLEMILSVIGNLLIQCIEENEYDETKFLIITADQISTRPGLFFYKNVILLLKNMVKYHYEPKNEYLKICQIAIENFSLLGMNEYGKELNQFFEQQK</sequence>
<dbReference type="HOGENOM" id="CLU_072045_3_0_9"/>
<dbReference type="CDD" id="cd00093">
    <property type="entry name" value="HTH_XRE"/>
    <property type="match status" value="1"/>
</dbReference>
<dbReference type="AlphaFoldDB" id="A0A0F4LQD7"/>
<dbReference type="STRING" id="1218506.JF75_01360"/>
<dbReference type="Gene3D" id="1.25.40.400">
    <property type="match status" value="1"/>
</dbReference>
<dbReference type="Proteomes" id="UP000033612">
    <property type="component" value="Unassembled WGS sequence"/>
</dbReference>
<dbReference type="InterPro" id="IPR010057">
    <property type="entry name" value="Transcription_activator_Rgg_C"/>
</dbReference>
<dbReference type="InterPro" id="IPR053163">
    <property type="entry name" value="HTH-type_regulator_Rgg"/>
</dbReference>
<dbReference type="Gene3D" id="1.10.260.40">
    <property type="entry name" value="lambda repressor-like DNA-binding domains"/>
    <property type="match status" value="1"/>
</dbReference>
<dbReference type="InterPro" id="IPR001387">
    <property type="entry name" value="Cro/C1-type_HTH"/>
</dbReference>
<accession>A0A0F4LQD7</accession>
<dbReference type="GO" id="GO:0003677">
    <property type="term" value="F:DNA binding"/>
    <property type="evidence" value="ECO:0007669"/>
    <property type="project" value="InterPro"/>
</dbReference>
<evidence type="ECO:0000259" key="1">
    <source>
        <dbReference type="PROSITE" id="PS50943"/>
    </source>
</evidence>
<dbReference type="NCBIfam" id="TIGR01716">
    <property type="entry name" value="RGG_Cterm"/>
    <property type="match status" value="1"/>
</dbReference>
<dbReference type="PROSITE" id="PS50943">
    <property type="entry name" value="HTH_CROC1"/>
    <property type="match status" value="1"/>
</dbReference>
<dbReference type="InterPro" id="IPR010982">
    <property type="entry name" value="Lambda_DNA-bd_dom_sf"/>
</dbReference>
<proteinExistence type="predicted"/>
<evidence type="ECO:0000313" key="3">
    <source>
        <dbReference type="Proteomes" id="UP000033612"/>
    </source>
</evidence>
<evidence type="ECO:0000313" key="2">
    <source>
        <dbReference type="EMBL" id="KJY59791.1"/>
    </source>
</evidence>